<feature type="domain" description="Alpha-amylase/4-alpha-glucanotransferase central" evidence="4">
    <location>
        <begin position="311"/>
        <end position="384"/>
    </location>
</feature>
<evidence type="ECO:0000256" key="2">
    <source>
        <dbReference type="ARBA" id="ARBA00023277"/>
    </source>
</evidence>
<comment type="similarity">
    <text evidence="1">Belongs to the glycosyl hydrolase 57 family.</text>
</comment>
<dbReference type="Pfam" id="PF09095">
    <property type="entry name" value="AmyA-gluTrfs_C"/>
    <property type="match status" value="1"/>
</dbReference>
<dbReference type="InterPro" id="IPR011330">
    <property type="entry name" value="Glyco_hydro/deAcase_b/a-brl"/>
</dbReference>
<dbReference type="CDD" id="cd10793">
    <property type="entry name" value="GH57N_TLGT_like"/>
    <property type="match status" value="1"/>
</dbReference>
<evidence type="ECO:0000259" key="4">
    <source>
        <dbReference type="Pfam" id="PF09094"/>
    </source>
</evidence>
<protein>
    <submittedName>
        <fullName evidence="6">4-alpha-glucanotransferase</fullName>
        <ecNumber evidence="6">2.4.1.25</ecNumber>
    </submittedName>
</protein>
<dbReference type="InterPro" id="IPR014718">
    <property type="entry name" value="GH-type_carb-bd"/>
</dbReference>
<keyword evidence="6" id="KW-0808">Transferase</keyword>
<evidence type="ECO:0000313" key="7">
    <source>
        <dbReference type="Proteomes" id="UP000008721"/>
    </source>
</evidence>
<accession>E4TXL9</accession>
<feature type="domain" description="Alpha-amylase/4-alpha-glucanotransferase C-terminal" evidence="5">
    <location>
        <begin position="399"/>
        <end position="670"/>
    </location>
</feature>
<dbReference type="KEGG" id="sku:Sulku_1265"/>
<dbReference type="GO" id="GO:0004134">
    <property type="term" value="F:4-alpha-glucanotransferase activity"/>
    <property type="evidence" value="ECO:0007669"/>
    <property type="project" value="UniProtKB-EC"/>
</dbReference>
<dbReference type="CAZy" id="GH57">
    <property type="family name" value="Glycoside Hydrolase Family 57"/>
</dbReference>
<dbReference type="PANTHER" id="PTHR36306:SF1">
    <property type="entry name" value="ALPHA-AMYLASE-RELATED"/>
    <property type="match status" value="1"/>
</dbReference>
<evidence type="ECO:0000256" key="1">
    <source>
        <dbReference type="ARBA" id="ARBA00006821"/>
    </source>
</evidence>
<dbReference type="HOGENOM" id="CLU_026700_0_0_7"/>
<dbReference type="InterPro" id="IPR028995">
    <property type="entry name" value="Glyco_hydro_57/38_cen_sf"/>
</dbReference>
<keyword evidence="6" id="KW-0328">Glycosyltransferase</keyword>
<proteinExistence type="inferred from homology"/>
<dbReference type="Gene3D" id="3.20.110.20">
    <property type="match status" value="1"/>
</dbReference>
<evidence type="ECO:0000259" key="5">
    <source>
        <dbReference type="Pfam" id="PF09095"/>
    </source>
</evidence>
<dbReference type="STRING" id="709032.Sulku_1265"/>
<keyword evidence="2" id="KW-0119">Carbohydrate metabolism</keyword>
<dbReference type="InterPro" id="IPR052046">
    <property type="entry name" value="GH57_Enzymes"/>
</dbReference>
<dbReference type="Pfam" id="PF09094">
    <property type="entry name" value="AmyA-A_glucT_m"/>
    <property type="match status" value="1"/>
</dbReference>
<organism evidence="6 7">
    <name type="scientific">Sulfuricurvum kujiense (strain ATCC BAA-921 / DSM 16994 / JCM 11577 / YK-1)</name>
    <dbReference type="NCBI Taxonomy" id="709032"/>
    <lineage>
        <taxon>Bacteria</taxon>
        <taxon>Pseudomonadati</taxon>
        <taxon>Campylobacterota</taxon>
        <taxon>Epsilonproteobacteria</taxon>
        <taxon>Campylobacterales</taxon>
        <taxon>Sulfurimonadaceae</taxon>
        <taxon>Sulfuricurvum</taxon>
    </lineage>
</organism>
<dbReference type="EC" id="2.4.1.25" evidence="6"/>
<dbReference type="GO" id="GO:0005975">
    <property type="term" value="P:carbohydrate metabolic process"/>
    <property type="evidence" value="ECO:0007669"/>
    <property type="project" value="InterPro"/>
</dbReference>
<dbReference type="InterPro" id="IPR011013">
    <property type="entry name" value="Gal_mutarotase_sf_dom"/>
</dbReference>
<evidence type="ECO:0000259" key="3">
    <source>
        <dbReference type="Pfam" id="PF03065"/>
    </source>
</evidence>
<dbReference type="EMBL" id="CP002355">
    <property type="protein sequence ID" value="ADR33928.1"/>
    <property type="molecule type" value="Genomic_DNA"/>
</dbReference>
<dbReference type="AlphaFoldDB" id="E4TXL9"/>
<dbReference type="GO" id="GO:0030246">
    <property type="term" value="F:carbohydrate binding"/>
    <property type="evidence" value="ECO:0007669"/>
    <property type="project" value="InterPro"/>
</dbReference>
<dbReference type="InterPro" id="IPR015178">
    <property type="entry name" value="A-amylase/a-glucTrfase_central"/>
</dbReference>
<sequence>MSKTSLLFGIHMHQPVDNFDWVIEHAIEVCYKPFFEVMSRYPSFRFSLHCSGWLMEQIQIRDPQLYQQIQVLSKSGSIEFFSAGYYEPILSVIPSQDRVAQIEKLNRSIFESFGQAPKGLWLTERVWESSLITDLNRSKIEYTVMDDYHFQCAGFDEEVLDGYYLSEEGGKRLGIFPISKKLRYALPFLSVEKALDVIKSYRRKEDSAAIIFDDAEKFGMWPGTFEWVYKKGWLEKFVQTVLADDDIQTLHYSEYFKQHKPRGIAYVPNASYYEMGEWSLRADDALRLERYKQEMGFERYEKEGVKFLKGGIWKNFFVKYPESNRIHKRMLELSAQRPVINRSDFDTALFKLQTNDPLWHGVFGGLYLPNLRDTAYRYLIECENIRYDKSSVIEVNHNELDGYEKIKVLTPDLIFRFDSAYGGQLVEFDLRDRCFNYQNTLTRRKEAYHQRVMEPVVCNEHGCKDEAPAEEGIDTIHNVIAQIDDTLRDAIIYDWYLKNSFIDHISDETFSPERFRHCSFREFGDFANQPYEASWNQHAISFLRHGGLYFPEKVDAVLEKHYLPRGNGLDFEIKFESESTKELLYLLEHNLHFSESDKVLFNGEMLEDEGEIESCRVMEIIDSILGKRITISLDQPFKTTYFKLKTLSQSEQGFDLTVQGISFAMAIPFRGNFILKGKLEINDV</sequence>
<feature type="domain" description="Glycoside hydrolase family 57 N-terminal" evidence="3">
    <location>
        <begin position="8"/>
        <end position="268"/>
    </location>
</feature>
<keyword evidence="7" id="KW-1185">Reference proteome</keyword>
<dbReference type="OrthoDB" id="8476at2"/>
<gene>
    <name evidence="6" type="ordered locus">Sulku_1265</name>
</gene>
<dbReference type="InterPro" id="IPR015179">
    <property type="entry name" value="A-amylase/a-glucTrfase_C"/>
</dbReference>
<name>E4TXL9_SULKY</name>
<dbReference type="Pfam" id="PF03065">
    <property type="entry name" value="Glyco_hydro_57"/>
    <property type="match status" value="1"/>
</dbReference>
<dbReference type="RefSeq" id="WP_013460125.1">
    <property type="nucleotide sequence ID" value="NC_014762.1"/>
</dbReference>
<dbReference type="eggNOG" id="COG1449">
    <property type="taxonomic scope" value="Bacteria"/>
</dbReference>
<dbReference type="InterPro" id="IPR004300">
    <property type="entry name" value="Glyco_hydro_57_N"/>
</dbReference>
<dbReference type="SUPFAM" id="SSF88713">
    <property type="entry name" value="Glycoside hydrolase/deacetylase"/>
    <property type="match status" value="1"/>
</dbReference>
<dbReference type="SUPFAM" id="SSF74650">
    <property type="entry name" value="Galactose mutarotase-like"/>
    <property type="match status" value="1"/>
</dbReference>
<dbReference type="PANTHER" id="PTHR36306">
    <property type="entry name" value="ALPHA-AMYLASE-RELATED-RELATED"/>
    <property type="match status" value="1"/>
</dbReference>
<dbReference type="Proteomes" id="UP000008721">
    <property type="component" value="Chromosome"/>
</dbReference>
<dbReference type="SUPFAM" id="SSF88688">
    <property type="entry name" value="Families 57/38 glycoside transferase middle domain"/>
    <property type="match status" value="1"/>
</dbReference>
<evidence type="ECO:0000313" key="6">
    <source>
        <dbReference type="EMBL" id="ADR33928.1"/>
    </source>
</evidence>
<dbReference type="Gene3D" id="2.70.98.10">
    <property type="match status" value="1"/>
</dbReference>
<reference evidence="6 7" key="1">
    <citation type="journal article" date="2012" name="Stand. Genomic Sci.">
        <title>Complete genome sequence of the sulfur compounds oxidizing chemolithoautotroph Sulfuricurvum kujiense type strain (YK-1(T)).</title>
        <authorList>
            <person name="Han C."/>
            <person name="Kotsyurbenko O."/>
            <person name="Chertkov O."/>
            <person name="Held B."/>
            <person name="Lapidus A."/>
            <person name="Nolan M."/>
            <person name="Lucas S."/>
            <person name="Hammon N."/>
            <person name="Deshpande S."/>
            <person name="Cheng J.F."/>
            <person name="Tapia R."/>
            <person name="Goodwin L.A."/>
            <person name="Pitluck S."/>
            <person name="Liolios K."/>
            <person name="Pagani I."/>
            <person name="Ivanova N."/>
            <person name="Mavromatis K."/>
            <person name="Mikhailova N."/>
            <person name="Pati A."/>
            <person name="Chen A."/>
            <person name="Palaniappan K."/>
            <person name="Land M."/>
            <person name="Hauser L."/>
            <person name="Chang Y.J."/>
            <person name="Jeffries C.D."/>
            <person name="Brambilla E.M."/>
            <person name="Rohde M."/>
            <person name="Spring S."/>
            <person name="Sikorski J."/>
            <person name="Goker M."/>
            <person name="Woyke T."/>
            <person name="Bristow J."/>
            <person name="Eisen J.A."/>
            <person name="Markowitz V."/>
            <person name="Hugenholtz P."/>
            <person name="Kyrpides N.C."/>
            <person name="Klenk H.P."/>
            <person name="Detter J.C."/>
        </authorList>
    </citation>
    <scope>NUCLEOTIDE SEQUENCE [LARGE SCALE GENOMIC DNA]</scope>
    <source>
        <strain evidence="7">ATCC BAA-921 / DSM 16994 / JCM 11577 / YK-1</strain>
    </source>
</reference>